<dbReference type="AlphaFoldDB" id="A0A8K0NSP3"/>
<feature type="compositionally biased region" description="Low complexity" evidence="1">
    <location>
        <begin position="112"/>
        <end position="125"/>
    </location>
</feature>
<proteinExistence type="predicted"/>
<dbReference type="OrthoDB" id="10649093at2759"/>
<accession>A0A8K0NSP3</accession>
<organism evidence="2 3">
    <name type="scientific">Ladona fulva</name>
    <name type="common">Scarce chaser dragonfly</name>
    <name type="synonym">Libellula fulva</name>
    <dbReference type="NCBI Taxonomy" id="123851"/>
    <lineage>
        <taxon>Eukaryota</taxon>
        <taxon>Metazoa</taxon>
        <taxon>Ecdysozoa</taxon>
        <taxon>Arthropoda</taxon>
        <taxon>Hexapoda</taxon>
        <taxon>Insecta</taxon>
        <taxon>Pterygota</taxon>
        <taxon>Palaeoptera</taxon>
        <taxon>Odonata</taxon>
        <taxon>Epiprocta</taxon>
        <taxon>Anisoptera</taxon>
        <taxon>Libelluloidea</taxon>
        <taxon>Libellulidae</taxon>
        <taxon>Ladona</taxon>
    </lineage>
</organism>
<feature type="compositionally biased region" description="Polar residues" evidence="1">
    <location>
        <begin position="178"/>
        <end position="204"/>
    </location>
</feature>
<dbReference type="EMBL" id="KZ308156">
    <property type="protein sequence ID" value="KAG8223250.1"/>
    <property type="molecule type" value="Genomic_DNA"/>
</dbReference>
<name>A0A8K0NSP3_LADFU</name>
<feature type="region of interest" description="Disordered" evidence="1">
    <location>
        <begin position="103"/>
        <end position="157"/>
    </location>
</feature>
<sequence length="783" mass="85190">MYSRSTSLSFFEKAIEELQTSKLIASTTKMPPGNSNNKPTVVERCSYCGSPSCSGERNHTIRHVNPMNYGQPPIFHADSQTRSIAGTGRYVYGSADSVSKTTAAPKPAVLPSNQLSSTSSNIGSSKTDGSAYTGCLARSSPAPRPSAIAPGQLSRPAGLNKTAGSTIANAVIEKGAVSYSQSSRTGSEVVSFKTDGSTNPSSINEKPPASPLVVTPSNQLSSTSGSVESSKTNVLTTYCYIDAKPSVSPSSQVEGGSSSMTSNKSPGFTPVIGINTTLVAPKPLISLQKSSQMSSSDIVSASKDVSNISTTKVLHKNITDVKQESISSYESSKVDLHGSIDRNCATALQGESEYQLSTGNDLDSQDFLKKHSKRASVFEGAVIRILGSRMAEVRINDPDGGLKLAQLFVEKLSLHRNAPTYAASVDIRSVLRVGDCIKLVCTEHKKKDSGFHYFAHQAWKTEEDSALNNNWVNNDAESVNSFASYSSLHDSEKQLGKSAARRRRRGKVTNEQTSNVLGVDISKWLDNSSHLGSNLAQSEALIEGCEYTGKVVKLRLPFAFVVEVELKKGPQCIFVYSKYFYPEGPNSSAMTQGLPIRGVVSIGDVIIVIPIRSNQQKTNEFEWVARKAWPNGKESAASEINKNILEKVPKNYVEPFQSKNSDFVWVKSDQDGVILSLQTDWGLVGDLKNEHVFVFTRKHSYLFGLSLKSFFLEDVLMEGDLVKYSQEEGERGEMNANLLYYGCPLPDFNSFVKAINEYCESRNIKDSIETELTLQGEAMYSFK</sequence>
<protein>
    <submittedName>
        <fullName evidence="2">Uncharacterized protein</fullName>
    </submittedName>
</protein>
<dbReference type="Proteomes" id="UP000792457">
    <property type="component" value="Unassembled WGS sequence"/>
</dbReference>
<evidence type="ECO:0000313" key="3">
    <source>
        <dbReference type="Proteomes" id="UP000792457"/>
    </source>
</evidence>
<reference evidence="2" key="2">
    <citation type="submission" date="2017-10" db="EMBL/GenBank/DDBJ databases">
        <title>Ladona fulva Genome sequencing and assembly.</title>
        <authorList>
            <person name="Murali S."/>
            <person name="Richards S."/>
            <person name="Bandaranaike D."/>
            <person name="Bellair M."/>
            <person name="Blankenburg K."/>
            <person name="Chao H."/>
            <person name="Dinh H."/>
            <person name="Doddapaneni H."/>
            <person name="Dugan-Rocha S."/>
            <person name="Elkadiri S."/>
            <person name="Gnanaolivu R."/>
            <person name="Hernandez B."/>
            <person name="Skinner E."/>
            <person name="Javaid M."/>
            <person name="Lee S."/>
            <person name="Li M."/>
            <person name="Ming W."/>
            <person name="Munidasa M."/>
            <person name="Muniz J."/>
            <person name="Nguyen L."/>
            <person name="Hughes D."/>
            <person name="Osuji N."/>
            <person name="Pu L.-L."/>
            <person name="Puazo M."/>
            <person name="Qu C."/>
            <person name="Quiroz J."/>
            <person name="Raj R."/>
            <person name="Weissenberger G."/>
            <person name="Xin Y."/>
            <person name="Zou X."/>
            <person name="Han Y."/>
            <person name="Worley K."/>
            <person name="Muzny D."/>
            <person name="Gibbs R."/>
        </authorList>
    </citation>
    <scope>NUCLEOTIDE SEQUENCE</scope>
    <source>
        <strain evidence="2">Sampled in the wild</strain>
    </source>
</reference>
<evidence type="ECO:0000256" key="1">
    <source>
        <dbReference type="SAM" id="MobiDB-lite"/>
    </source>
</evidence>
<gene>
    <name evidence="2" type="ORF">J437_LFUL001526</name>
</gene>
<keyword evidence="3" id="KW-1185">Reference proteome</keyword>
<feature type="compositionally biased region" description="Low complexity" evidence="1">
    <location>
        <begin position="137"/>
        <end position="150"/>
    </location>
</feature>
<reference evidence="2" key="1">
    <citation type="submission" date="2013-04" db="EMBL/GenBank/DDBJ databases">
        <authorList>
            <person name="Qu J."/>
            <person name="Murali S.C."/>
            <person name="Bandaranaike D."/>
            <person name="Bellair M."/>
            <person name="Blankenburg K."/>
            <person name="Chao H."/>
            <person name="Dinh H."/>
            <person name="Doddapaneni H."/>
            <person name="Downs B."/>
            <person name="Dugan-Rocha S."/>
            <person name="Elkadiri S."/>
            <person name="Gnanaolivu R.D."/>
            <person name="Hernandez B."/>
            <person name="Javaid M."/>
            <person name="Jayaseelan J.C."/>
            <person name="Lee S."/>
            <person name="Li M."/>
            <person name="Ming W."/>
            <person name="Munidasa M."/>
            <person name="Muniz J."/>
            <person name="Nguyen L."/>
            <person name="Ongeri F."/>
            <person name="Osuji N."/>
            <person name="Pu L.-L."/>
            <person name="Puazo M."/>
            <person name="Qu C."/>
            <person name="Quiroz J."/>
            <person name="Raj R."/>
            <person name="Weissenberger G."/>
            <person name="Xin Y."/>
            <person name="Zou X."/>
            <person name="Han Y."/>
            <person name="Richards S."/>
            <person name="Worley K."/>
            <person name="Muzny D."/>
            <person name="Gibbs R."/>
        </authorList>
    </citation>
    <scope>NUCLEOTIDE SEQUENCE</scope>
    <source>
        <strain evidence="2">Sampled in the wild</strain>
    </source>
</reference>
<evidence type="ECO:0000313" key="2">
    <source>
        <dbReference type="EMBL" id="KAG8223250.1"/>
    </source>
</evidence>
<comment type="caution">
    <text evidence="2">The sequence shown here is derived from an EMBL/GenBank/DDBJ whole genome shotgun (WGS) entry which is preliminary data.</text>
</comment>
<feature type="region of interest" description="Disordered" evidence="1">
    <location>
        <begin position="177"/>
        <end position="227"/>
    </location>
</feature>